<gene>
    <name evidence="2" type="ORF">FKW77_005927</name>
</gene>
<reference evidence="2 3" key="1">
    <citation type="submission" date="2019-07" db="EMBL/GenBank/DDBJ databases">
        <title>Finished genome of Venturia effusa.</title>
        <authorList>
            <person name="Young C.A."/>
            <person name="Cox M.P."/>
            <person name="Ganley A.R.D."/>
            <person name="David W.J."/>
        </authorList>
    </citation>
    <scope>NUCLEOTIDE SEQUENCE [LARGE SCALE GENOMIC DNA]</scope>
    <source>
        <strain evidence="3">albino</strain>
    </source>
</reference>
<keyword evidence="3" id="KW-1185">Reference proteome</keyword>
<dbReference type="Proteomes" id="UP000316270">
    <property type="component" value="Chromosome 6"/>
</dbReference>
<dbReference type="EMBL" id="CP042190">
    <property type="protein sequence ID" value="QDS71570.1"/>
    <property type="molecule type" value="Genomic_DNA"/>
</dbReference>
<dbReference type="AlphaFoldDB" id="A0A517L7G0"/>
<feature type="compositionally biased region" description="Polar residues" evidence="1">
    <location>
        <begin position="18"/>
        <end position="35"/>
    </location>
</feature>
<accession>A0A517L7G0</accession>
<organism evidence="2 3">
    <name type="scientific">Venturia effusa</name>
    <dbReference type="NCBI Taxonomy" id="50376"/>
    <lineage>
        <taxon>Eukaryota</taxon>
        <taxon>Fungi</taxon>
        <taxon>Dikarya</taxon>
        <taxon>Ascomycota</taxon>
        <taxon>Pezizomycotina</taxon>
        <taxon>Dothideomycetes</taxon>
        <taxon>Pleosporomycetidae</taxon>
        <taxon>Venturiales</taxon>
        <taxon>Venturiaceae</taxon>
        <taxon>Venturia</taxon>
    </lineage>
</organism>
<proteinExistence type="predicted"/>
<name>A0A517L7G0_9PEZI</name>
<feature type="compositionally biased region" description="Polar residues" evidence="1">
    <location>
        <begin position="80"/>
        <end position="97"/>
    </location>
</feature>
<protein>
    <submittedName>
        <fullName evidence="2">Uncharacterized protein</fullName>
    </submittedName>
</protein>
<evidence type="ECO:0000256" key="1">
    <source>
        <dbReference type="SAM" id="MobiDB-lite"/>
    </source>
</evidence>
<feature type="region of interest" description="Disordered" evidence="1">
    <location>
        <begin position="1"/>
        <end position="107"/>
    </location>
</feature>
<sequence>MNPGRKINSPKSRRPGGQASNVSLRANQAFSQPQAPANFGTREEDQFKVPKTPSPASPHSPIPAWRTQSQKLLDTEEDIPSNNPFIEDSYTSPSETPNPFADLSHGYHPPGQFFIRKMKHNVDPSERVPDESLLVLPTYTTSPSSQEPNSFGALSFHTPESQLAFQRASEASELGIK</sequence>
<dbReference type="OrthoDB" id="10502046at2759"/>
<evidence type="ECO:0000313" key="2">
    <source>
        <dbReference type="EMBL" id="QDS71570.1"/>
    </source>
</evidence>
<evidence type="ECO:0000313" key="3">
    <source>
        <dbReference type="Proteomes" id="UP000316270"/>
    </source>
</evidence>
<feature type="compositionally biased region" description="Pro residues" evidence="1">
    <location>
        <begin position="52"/>
        <end position="61"/>
    </location>
</feature>